<dbReference type="SUPFAM" id="SSF55729">
    <property type="entry name" value="Acyl-CoA N-acyltransferases (Nat)"/>
    <property type="match status" value="2"/>
</dbReference>
<dbReference type="InterPro" id="IPR016181">
    <property type="entry name" value="Acyl_CoA_acyltransferase"/>
</dbReference>
<dbReference type="GO" id="GO:0005737">
    <property type="term" value="C:cytoplasm"/>
    <property type="evidence" value="ECO:0007669"/>
    <property type="project" value="TreeGrafter"/>
</dbReference>
<protein>
    <recommendedName>
        <fullName evidence="4 7">Glycylpeptide N-tetradecanoyltransferase</fullName>
        <ecNumber evidence="3 7">2.3.1.97</ecNumber>
    </recommendedName>
</protein>
<comment type="subunit">
    <text evidence="2">Monomer.</text>
</comment>
<dbReference type="InterPro" id="IPR022677">
    <property type="entry name" value="NMT_C"/>
</dbReference>
<dbReference type="InterPro" id="IPR022676">
    <property type="entry name" value="NMT_N"/>
</dbReference>
<gene>
    <name evidence="12" type="ORF">BCR35DRAFT_305092</name>
</gene>
<dbReference type="InterPro" id="IPR000903">
    <property type="entry name" value="NMT"/>
</dbReference>
<dbReference type="PROSITE" id="PS00975">
    <property type="entry name" value="NMT_1"/>
    <property type="match status" value="1"/>
</dbReference>
<dbReference type="STRING" id="106004.A0A1Y2F529"/>
<feature type="region of interest" description="Disordered" evidence="9">
    <location>
        <begin position="30"/>
        <end position="128"/>
    </location>
</feature>
<dbReference type="FunFam" id="3.40.630.30:FF:000042">
    <property type="entry name" value="Glycylpeptide N-tetradecanoyltransferase"/>
    <property type="match status" value="1"/>
</dbReference>
<dbReference type="FunCoup" id="A0A1Y2F529">
    <property type="interactions" value="649"/>
</dbReference>
<dbReference type="AlphaFoldDB" id="A0A1Y2F529"/>
<dbReference type="Pfam" id="PF01233">
    <property type="entry name" value="NMT"/>
    <property type="match status" value="1"/>
</dbReference>
<keyword evidence="5 7" id="KW-0808">Transferase</keyword>
<feature type="domain" description="Glycylpeptide N-tetradecanoyltransferase N-terminal" evidence="10">
    <location>
        <begin position="212"/>
        <end position="370"/>
    </location>
</feature>
<evidence type="ECO:0000256" key="6">
    <source>
        <dbReference type="ARBA" id="ARBA00023315"/>
    </source>
</evidence>
<dbReference type="EC" id="2.3.1.97" evidence="3 7"/>
<evidence type="ECO:0000256" key="5">
    <source>
        <dbReference type="ARBA" id="ARBA00022679"/>
    </source>
</evidence>
<feature type="compositionally biased region" description="Low complexity" evidence="9">
    <location>
        <begin position="56"/>
        <end position="73"/>
    </location>
</feature>
<dbReference type="PROSITE" id="PS00976">
    <property type="entry name" value="NMT_2"/>
    <property type="match status" value="1"/>
</dbReference>
<evidence type="ECO:0000256" key="4">
    <source>
        <dbReference type="ARBA" id="ARBA00022240"/>
    </source>
</evidence>
<comment type="function">
    <text evidence="7">Adds a myristoyl group to the N-terminal glycine residue of certain cellular proteins.</text>
</comment>
<evidence type="ECO:0000313" key="12">
    <source>
        <dbReference type="EMBL" id="ORY78456.1"/>
    </source>
</evidence>
<sequence>MSDSSAAASSSQVQPIMEALSLQDDTILTAADLASDDEQAQEYDGNLPDFSDSEEATPPAATPTTPASTSRPPSTKPKGPPGRKKAPGAGSSLKKKLTSAIPGKDKKKAAASEDGQVVPANPAAPGGVKLTNEQLDAVMAQLVSQQPELEGKLTRQDVQEFIHTTGINKKVLQGKQGLMGKNEKDMASYKFWSTQPVVKLGTPEEDLTEGPLEANKPLESIRQEPVELHKDFNWVTMDLANDDERKEVYDLLTHHYVEDADATFRFDYSADFIEWALKPPGYIADWHVGIRVAGTGKLVAFISGIPLDLRVRNVTKRCTEINFLCVHKKLRSRRLAPLLIQEVTRRTHLKGIFQAIYTAGAYLPTPVSRCQYYHRNLNPQKLVKTGFSAIPRNSSLARMVQHYKMPEETKIPGLREIRKGDLKQASRLLRAYLARFEMAPVMSNKEVEHALWSGRGRDEGGKRVGQVVWTYVVEDPSNPGHITDVFSFYSLPSTAVKATPKTAINAAYLFYYATTACPSCADLGDGSVATPVVNWKDETAEQREVLGKRLRELVGDALILCQKLGFDVLNSLTLQDNVLFLEDLKFGRGDGFLHYYLYNYSTKPILGGIDMPADVNKGSGVGVVML</sequence>
<comment type="catalytic activity">
    <reaction evidence="7">
        <text>N-terminal glycyl-[protein] + tetradecanoyl-CoA = N-tetradecanoylglycyl-[protein] + CoA + H(+)</text>
        <dbReference type="Rhea" id="RHEA:15521"/>
        <dbReference type="Rhea" id="RHEA-COMP:12666"/>
        <dbReference type="Rhea" id="RHEA-COMP:12667"/>
        <dbReference type="ChEBI" id="CHEBI:15378"/>
        <dbReference type="ChEBI" id="CHEBI:57287"/>
        <dbReference type="ChEBI" id="CHEBI:57385"/>
        <dbReference type="ChEBI" id="CHEBI:64723"/>
        <dbReference type="ChEBI" id="CHEBI:133050"/>
        <dbReference type="EC" id="2.3.1.97"/>
    </reaction>
</comment>
<evidence type="ECO:0000256" key="1">
    <source>
        <dbReference type="ARBA" id="ARBA00009469"/>
    </source>
</evidence>
<dbReference type="GO" id="GO:0004379">
    <property type="term" value="F:glycylpeptide N-tetradecanoyltransferase activity"/>
    <property type="evidence" value="ECO:0007669"/>
    <property type="project" value="UniProtKB-EC"/>
</dbReference>
<evidence type="ECO:0000259" key="10">
    <source>
        <dbReference type="Pfam" id="PF01233"/>
    </source>
</evidence>
<keyword evidence="13" id="KW-1185">Reference proteome</keyword>
<accession>A0A1Y2F529</accession>
<evidence type="ECO:0000256" key="2">
    <source>
        <dbReference type="ARBA" id="ARBA00011245"/>
    </source>
</evidence>
<reference evidence="12 13" key="1">
    <citation type="submission" date="2016-07" db="EMBL/GenBank/DDBJ databases">
        <title>Pervasive Adenine N6-methylation of Active Genes in Fungi.</title>
        <authorList>
            <consortium name="DOE Joint Genome Institute"/>
            <person name="Mondo S.J."/>
            <person name="Dannebaum R.O."/>
            <person name="Kuo R.C."/>
            <person name="Labutti K."/>
            <person name="Haridas S."/>
            <person name="Kuo A."/>
            <person name="Salamov A."/>
            <person name="Ahrendt S.R."/>
            <person name="Lipzen A."/>
            <person name="Sullivan W."/>
            <person name="Andreopoulos W.B."/>
            <person name="Clum A."/>
            <person name="Lindquist E."/>
            <person name="Daum C."/>
            <person name="Ramamoorthy G.K."/>
            <person name="Gryganskyi A."/>
            <person name="Culley D."/>
            <person name="Magnuson J.K."/>
            <person name="James T.Y."/>
            <person name="O'Malley M.A."/>
            <person name="Stajich J.E."/>
            <person name="Spatafora J.W."/>
            <person name="Visel A."/>
            <person name="Grigoriev I.V."/>
        </authorList>
    </citation>
    <scope>NUCLEOTIDE SEQUENCE [LARGE SCALE GENOMIC DNA]</scope>
    <source>
        <strain evidence="12 13">62-1032</strain>
    </source>
</reference>
<dbReference type="PANTHER" id="PTHR11377">
    <property type="entry name" value="N-MYRISTOYL TRANSFERASE"/>
    <property type="match status" value="1"/>
</dbReference>
<evidence type="ECO:0000256" key="9">
    <source>
        <dbReference type="SAM" id="MobiDB-lite"/>
    </source>
</evidence>
<feature type="domain" description="Glycylpeptide N-tetradecanoyltransferase C-terminal" evidence="11">
    <location>
        <begin position="385"/>
        <end position="624"/>
    </location>
</feature>
<organism evidence="12 13">
    <name type="scientific">Leucosporidium creatinivorum</name>
    <dbReference type="NCBI Taxonomy" id="106004"/>
    <lineage>
        <taxon>Eukaryota</taxon>
        <taxon>Fungi</taxon>
        <taxon>Dikarya</taxon>
        <taxon>Basidiomycota</taxon>
        <taxon>Pucciniomycotina</taxon>
        <taxon>Microbotryomycetes</taxon>
        <taxon>Leucosporidiales</taxon>
        <taxon>Leucosporidium</taxon>
    </lineage>
</organism>
<dbReference type="Gene3D" id="3.40.630.30">
    <property type="match status" value="2"/>
</dbReference>
<name>A0A1Y2F529_9BASI</name>
<evidence type="ECO:0000256" key="8">
    <source>
        <dbReference type="RuleBase" id="RU004178"/>
    </source>
</evidence>
<dbReference type="InParanoid" id="A0A1Y2F529"/>
<comment type="similarity">
    <text evidence="1 8">Belongs to the NMT family.</text>
</comment>
<dbReference type="Pfam" id="PF02799">
    <property type="entry name" value="NMT_C"/>
    <property type="match status" value="1"/>
</dbReference>
<evidence type="ECO:0000256" key="3">
    <source>
        <dbReference type="ARBA" id="ARBA00012923"/>
    </source>
</evidence>
<dbReference type="Proteomes" id="UP000193467">
    <property type="component" value="Unassembled WGS sequence"/>
</dbReference>
<dbReference type="OrthoDB" id="60315at2759"/>
<dbReference type="EMBL" id="MCGR01000029">
    <property type="protein sequence ID" value="ORY78456.1"/>
    <property type="molecule type" value="Genomic_DNA"/>
</dbReference>
<dbReference type="InterPro" id="IPR022678">
    <property type="entry name" value="NMT_CS"/>
</dbReference>
<proteinExistence type="inferred from homology"/>
<keyword evidence="6 7" id="KW-0012">Acyltransferase</keyword>
<evidence type="ECO:0000259" key="11">
    <source>
        <dbReference type="Pfam" id="PF02799"/>
    </source>
</evidence>
<evidence type="ECO:0000313" key="13">
    <source>
        <dbReference type="Proteomes" id="UP000193467"/>
    </source>
</evidence>
<evidence type="ECO:0000256" key="7">
    <source>
        <dbReference type="RuleBase" id="RU000586"/>
    </source>
</evidence>
<dbReference type="PANTHER" id="PTHR11377:SF5">
    <property type="entry name" value="GLYCYLPEPTIDE N-TETRADECANOYLTRANSFERASE"/>
    <property type="match status" value="1"/>
</dbReference>
<comment type="caution">
    <text evidence="12">The sequence shown here is derived from an EMBL/GenBank/DDBJ whole genome shotgun (WGS) entry which is preliminary data.</text>
</comment>